<feature type="compositionally biased region" description="Polar residues" evidence="1">
    <location>
        <begin position="333"/>
        <end position="349"/>
    </location>
</feature>
<feature type="region of interest" description="Disordered" evidence="1">
    <location>
        <begin position="45"/>
        <end position="72"/>
    </location>
</feature>
<dbReference type="KEGG" id="aplc:110978946"/>
<organism evidence="2 3">
    <name type="scientific">Acanthaster planci</name>
    <name type="common">Crown-of-thorns starfish</name>
    <dbReference type="NCBI Taxonomy" id="133434"/>
    <lineage>
        <taxon>Eukaryota</taxon>
        <taxon>Metazoa</taxon>
        <taxon>Echinodermata</taxon>
        <taxon>Eleutherozoa</taxon>
        <taxon>Asterozoa</taxon>
        <taxon>Asteroidea</taxon>
        <taxon>Valvatacea</taxon>
        <taxon>Valvatida</taxon>
        <taxon>Acanthasteridae</taxon>
        <taxon>Acanthaster</taxon>
    </lineage>
</organism>
<dbReference type="GeneID" id="110978946"/>
<dbReference type="RefSeq" id="XP_022089997.1">
    <property type="nucleotide sequence ID" value="XM_022234305.1"/>
</dbReference>
<protein>
    <submittedName>
        <fullName evidence="3">Uncharacterized protein LOC110978946 isoform X1</fullName>
    </submittedName>
</protein>
<evidence type="ECO:0000256" key="1">
    <source>
        <dbReference type="SAM" id="MobiDB-lite"/>
    </source>
</evidence>
<feature type="region of interest" description="Disordered" evidence="1">
    <location>
        <begin position="603"/>
        <end position="640"/>
    </location>
</feature>
<feature type="region of interest" description="Disordered" evidence="1">
    <location>
        <begin position="247"/>
        <end position="351"/>
    </location>
</feature>
<evidence type="ECO:0000313" key="2">
    <source>
        <dbReference type="Proteomes" id="UP000694845"/>
    </source>
</evidence>
<evidence type="ECO:0000313" key="3">
    <source>
        <dbReference type="RefSeq" id="XP_022089997.1"/>
    </source>
</evidence>
<feature type="compositionally biased region" description="Basic and acidic residues" evidence="1">
    <location>
        <begin position="195"/>
        <end position="205"/>
    </location>
</feature>
<dbReference type="AlphaFoldDB" id="A0A8B7YBS4"/>
<feature type="region of interest" description="Disordered" evidence="1">
    <location>
        <begin position="195"/>
        <end position="233"/>
    </location>
</feature>
<proteinExistence type="predicted"/>
<feature type="compositionally biased region" description="Polar residues" evidence="1">
    <location>
        <begin position="603"/>
        <end position="612"/>
    </location>
</feature>
<dbReference type="Proteomes" id="UP000694845">
    <property type="component" value="Unplaced"/>
</dbReference>
<sequence length="971" mass="107801">MVAQPAQLVLYNEGGADIPSSRLNQEPITPVVHIRTEEDSPIQLTVSQGPTTAPPSRHLPIIGPPSPRKLTGKYRQIPSIKVSPLRHRNTTMLSRKPLNNLVWGEILPDKPRLQQFKPPSEKDQQTGKLTRIPVQNLKEEHADFTPEDLADLSIEAILAITGISLGDEKPTQSATKEESDGCFVVRQVVVWADDSGGRQREKDSPVADSCLLSVTKETNPSKDLPHDHKDDGKVLDLIEDSLFGDELDEEGEDSTDRSPLEDPPITATNQPRFPPRLPPLRPKCDLEPNKSYGKKMTKRSKQKQRQNGDHGLLKGPFLKESDSKFESEESRLNSKGYNCQLSSNNNGSTEDLHRNRAGCTEVPKPSQGSLDSILQMMMTNLVPDDYTTEATVAKAANSFSVPPVSAPAVKVAQHATPTVSIPLGFGIDKLQDESKITLTGPQDFEAGVTNCPADLTMIETSYPPTGFFLKVRPSKVSTVPPPPGFLRQNVQSGSTQSEESNVEQTNGVDEKCQDGTAVSQNHHSSEDWYYKVPWPADWKEKNRDASHLPAGLRKALHIDLSWLQQDGDDKPKLKPGGSNMNTDDTKAIKGKMADKVQQMRNGNNNHILSNTEASKDTQCKRKPTWPNSSGTDLRNLTSISSSPTDLGRTTFLSIGSSDNPCSENRNQGSCYISNLSISTRSDSLLSQSSLTSWGLDVDELILLLSDDDSECTSDDFLSDDVTFVCENYGTVDHSQHHPKSLQSPLLSPDIVSPFCLTLANGEHDVFDLRQDSNNRRYDPRRYIEEDIFLKPPTESRDSLDRYLSEGTWTDHELEYIFKASVVKKTKFQLNHSRNAEITITGGIAEKRVPDNVTYRISVRSTEIDDAQLLVEDKNPNPRLDIAATDDTHSLEVQSQQRTDNSSLQPALDVEKWMRFHDAQMEQAIRMERLAGGRSVSAPQLVTSDNSYDRVIDWVRTSDFSLAPSRGKDEWG</sequence>
<dbReference type="OrthoDB" id="10624190at2759"/>
<reference evidence="3" key="1">
    <citation type="submission" date="2025-08" db="UniProtKB">
        <authorList>
            <consortium name="RefSeq"/>
        </authorList>
    </citation>
    <scope>IDENTIFICATION</scope>
</reference>
<keyword evidence="2" id="KW-1185">Reference proteome</keyword>
<gene>
    <name evidence="3" type="primary">LOC110978946</name>
</gene>
<feature type="region of interest" description="Disordered" evidence="1">
    <location>
        <begin position="485"/>
        <end position="507"/>
    </location>
</feature>
<feature type="region of interest" description="Disordered" evidence="1">
    <location>
        <begin position="566"/>
        <end position="585"/>
    </location>
</feature>
<feature type="compositionally biased region" description="Pro residues" evidence="1">
    <location>
        <begin position="272"/>
        <end position="281"/>
    </location>
</feature>
<feature type="compositionally biased region" description="Basic and acidic residues" evidence="1">
    <location>
        <begin position="219"/>
        <end position="233"/>
    </location>
</feature>
<accession>A0A8B7YBS4</accession>
<feature type="compositionally biased region" description="Basic and acidic residues" evidence="1">
    <location>
        <begin position="306"/>
        <end position="332"/>
    </location>
</feature>
<feature type="compositionally biased region" description="Basic residues" evidence="1">
    <location>
        <begin position="292"/>
        <end position="304"/>
    </location>
</feature>
<feature type="compositionally biased region" description="Polar residues" evidence="1">
    <location>
        <begin position="488"/>
        <end position="507"/>
    </location>
</feature>
<feature type="compositionally biased region" description="Polar residues" evidence="1">
    <location>
        <begin position="625"/>
        <end position="640"/>
    </location>
</feature>
<name>A0A8B7YBS4_ACAPL</name>